<protein>
    <recommendedName>
        <fullName evidence="4">Secreted protein</fullName>
    </recommendedName>
</protein>
<evidence type="ECO:0000256" key="1">
    <source>
        <dbReference type="SAM" id="MobiDB-lite"/>
    </source>
</evidence>
<sequence>MKVLCESVLFNKRLALRLLGNAAFAMLVFRPGSGPQLGIPSRADADPALETERHGEGPPPVTTERVRLERWSLHETATA</sequence>
<keyword evidence="3" id="KW-1185">Reference proteome</keyword>
<evidence type="ECO:0008006" key="4">
    <source>
        <dbReference type="Google" id="ProtNLM"/>
    </source>
</evidence>
<feature type="region of interest" description="Disordered" evidence="1">
    <location>
        <begin position="34"/>
        <end position="65"/>
    </location>
</feature>
<name>A0ABU8UXW4_9ACTN</name>
<evidence type="ECO:0000313" key="3">
    <source>
        <dbReference type="Proteomes" id="UP001376459"/>
    </source>
</evidence>
<proteinExistence type="predicted"/>
<comment type="caution">
    <text evidence="2">The sequence shown here is derived from an EMBL/GenBank/DDBJ whole genome shotgun (WGS) entry which is preliminary data.</text>
</comment>
<gene>
    <name evidence="2" type="ORF">WKI71_45695</name>
</gene>
<dbReference type="Proteomes" id="UP001376459">
    <property type="component" value="Unassembled WGS sequence"/>
</dbReference>
<organism evidence="2 3">
    <name type="scientific">Streptomyces machairae</name>
    <dbReference type="NCBI Taxonomy" id="3134109"/>
    <lineage>
        <taxon>Bacteria</taxon>
        <taxon>Bacillati</taxon>
        <taxon>Actinomycetota</taxon>
        <taxon>Actinomycetes</taxon>
        <taxon>Kitasatosporales</taxon>
        <taxon>Streptomycetaceae</taxon>
        <taxon>Streptomyces</taxon>
    </lineage>
</organism>
<evidence type="ECO:0000313" key="2">
    <source>
        <dbReference type="EMBL" id="MEJ8673075.1"/>
    </source>
</evidence>
<accession>A0ABU8UXW4</accession>
<reference evidence="2 3" key="1">
    <citation type="submission" date="2024-03" db="EMBL/GenBank/DDBJ databases">
        <title>Novel Streptomyces species of biotechnological and ecological value are a feature of Machair soil.</title>
        <authorList>
            <person name="Prole J.R."/>
            <person name="Goodfellow M."/>
            <person name="Allenby N."/>
            <person name="Ward A.C."/>
        </authorList>
    </citation>
    <scope>NUCLEOTIDE SEQUENCE [LARGE SCALE GENOMIC DNA]</scope>
    <source>
        <strain evidence="2 3">MS1.AVA.1</strain>
    </source>
</reference>
<dbReference type="EMBL" id="JBBKAK010000002">
    <property type="protein sequence ID" value="MEJ8673075.1"/>
    <property type="molecule type" value="Genomic_DNA"/>
</dbReference>